<comment type="caution">
    <text evidence="10">The sequence shown here is derived from an EMBL/GenBank/DDBJ whole genome shotgun (WGS) entry which is preliminary data.</text>
</comment>
<dbReference type="CDD" id="cd03749">
    <property type="entry name" value="proteasome_alpha_type_1"/>
    <property type="match status" value="1"/>
</dbReference>
<keyword evidence="6 8" id="KW-0647">Proteasome</keyword>
<evidence type="ECO:0000256" key="8">
    <source>
        <dbReference type="PROSITE-ProRule" id="PRU00808"/>
    </source>
</evidence>
<dbReference type="InterPro" id="IPR050115">
    <property type="entry name" value="Proteasome_alpha"/>
</dbReference>
<gene>
    <name evidence="10" type="ORF">GDO86_008941</name>
</gene>
<organism evidence="10 11">
    <name type="scientific">Hymenochirus boettgeri</name>
    <name type="common">Congo dwarf clawed frog</name>
    <dbReference type="NCBI Taxonomy" id="247094"/>
    <lineage>
        <taxon>Eukaryota</taxon>
        <taxon>Metazoa</taxon>
        <taxon>Chordata</taxon>
        <taxon>Craniata</taxon>
        <taxon>Vertebrata</taxon>
        <taxon>Euteleostomi</taxon>
        <taxon>Amphibia</taxon>
        <taxon>Batrachia</taxon>
        <taxon>Anura</taxon>
        <taxon>Pipoidea</taxon>
        <taxon>Pipidae</taxon>
        <taxon>Pipinae</taxon>
        <taxon>Hymenochirus</taxon>
    </lineage>
</organism>
<dbReference type="GO" id="GO:0005829">
    <property type="term" value="C:cytosol"/>
    <property type="evidence" value="ECO:0007669"/>
    <property type="project" value="UniProtKB-ARBA"/>
</dbReference>
<evidence type="ECO:0000256" key="4">
    <source>
        <dbReference type="ARBA" id="ARBA00021331"/>
    </source>
</evidence>
<evidence type="ECO:0000256" key="6">
    <source>
        <dbReference type="ARBA" id="ARBA00022942"/>
    </source>
</evidence>
<feature type="domain" description="Proteasome alpha-type subunits" evidence="9">
    <location>
        <begin position="6"/>
        <end position="28"/>
    </location>
</feature>
<keyword evidence="7" id="KW-0539">Nucleus</keyword>
<evidence type="ECO:0000256" key="5">
    <source>
        <dbReference type="ARBA" id="ARBA00022490"/>
    </source>
</evidence>
<dbReference type="Pfam" id="PF10584">
    <property type="entry name" value="Proteasome_A_N"/>
    <property type="match status" value="1"/>
</dbReference>
<comment type="similarity">
    <text evidence="8">Belongs to the peptidase T1A family.</text>
</comment>
<keyword evidence="5" id="KW-0963">Cytoplasm</keyword>
<evidence type="ECO:0000256" key="2">
    <source>
        <dbReference type="ARBA" id="ARBA00004123"/>
    </source>
</evidence>
<comment type="function">
    <text evidence="1">Component of the 20S core proteasome complex involved in the proteolytic degradation of most intracellular proteins. This complex plays numerous essential roles within the cell by associating with different regulatory particles. Associated with two 19S regulatory particles, forms the 26S proteasome and thus participates in the ATP-dependent degradation of ubiquitinated proteins. The 26S proteasome plays a key role in the maintenance of protein homeostasis by removing misfolded or damaged proteins that could impair cellular functions, and by removing proteins whose functions are no longer required. Associated with the PA200 or PA28, the 20S proteasome mediates ubiquitin-independent protein degradation. This type of proteolysis is required in several pathways including spermatogenesis (20S-PA200 complex) or generation of a subset of MHC class I-presented antigenic peptides (20S-PA28 complex).</text>
</comment>
<accession>A0A8T2IZH7</accession>
<dbReference type="InterPro" id="IPR001353">
    <property type="entry name" value="Proteasome_sua/b"/>
</dbReference>
<dbReference type="PROSITE" id="PS00388">
    <property type="entry name" value="PROTEASOME_ALPHA_1"/>
    <property type="match status" value="1"/>
</dbReference>
<evidence type="ECO:0000259" key="9">
    <source>
        <dbReference type="PROSITE" id="PS00388"/>
    </source>
</evidence>
<evidence type="ECO:0000256" key="7">
    <source>
        <dbReference type="ARBA" id="ARBA00023242"/>
    </source>
</evidence>
<reference evidence="10" key="1">
    <citation type="thesis" date="2020" institute="ProQuest LLC" country="789 East Eisenhower Parkway, Ann Arbor, MI, USA">
        <title>Comparative Genomics and Chromosome Evolution.</title>
        <authorList>
            <person name="Mudd A.B."/>
        </authorList>
    </citation>
    <scope>NUCLEOTIDE SEQUENCE</scope>
    <source>
        <strain evidence="10">Female2</strain>
        <tissue evidence="10">Blood</tissue>
    </source>
</reference>
<protein>
    <recommendedName>
        <fullName evidence="4">Proteasome subunit alpha type-1</fullName>
    </recommendedName>
</protein>
<dbReference type="FunFam" id="3.60.20.10:FF:000025">
    <property type="entry name" value="Proteasome subunit alpha type"/>
    <property type="match status" value="1"/>
</dbReference>
<evidence type="ECO:0000313" key="11">
    <source>
        <dbReference type="Proteomes" id="UP000812440"/>
    </source>
</evidence>
<dbReference type="PANTHER" id="PTHR11599">
    <property type="entry name" value="PROTEASOME SUBUNIT ALPHA/BETA"/>
    <property type="match status" value="1"/>
</dbReference>
<proteinExistence type="inferred from homology"/>
<dbReference type="PROSITE" id="PS51475">
    <property type="entry name" value="PROTEASOME_ALPHA_2"/>
    <property type="match status" value="1"/>
</dbReference>
<dbReference type="SMART" id="SM00948">
    <property type="entry name" value="Proteasome_A_N"/>
    <property type="match status" value="1"/>
</dbReference>
<dbReference type="GO" id="GO:0005634">
    <property type="term" value="C:nucleus"/>
    <property type="evidence" value="ECO:0007669"/>
    <property type="project" value="UniProtKB-SubCell"/>
</dbReference>
<dbReference type="GO" id="GO:0006511">
    <property type="term" value="P:ubiquitin-dependent protein catabolic process"/>
    <property type="evidence" value="ECO:0007669"/>
    <property type="project" value="InterPro"/>
</dbReference>
<dbReference type="InterPro" id="IPR035144">
    <property type="entry name" value="Proteasome_alpha1"/>
</dbReference>
<dbReference type="InterPro" id="IPR000426">
    <property type="entry name" value="Proteasome_asu_N"/>
</dbReference>
<dbReference type="GO" id="GO:0019773">
    <property type="term" value="C:proteasome core complex, alpha-subunit complex"/>
    <property type="evidence" value="ECO:0007669"/>
    <property type="project" value="UniProtKB-UniRule"/>
</dbReference>
<dbReference type="Gene3D" id="3.60.20.10">
    <property type="entry name" value="Glutamine Phosphoribosylpyrophosphate, subunit 1, domain 1"/>
    <property type="match status" value="1"/>
</dbReference>
<dbReference type="InterPro" id="IPR023332">
    <property type="entry name" value="Proteasome_alpha-type"/>
</dbReference>
<dbReference type="EMBL" id="JAACNH010000007">
    <property type="protein sequence ID" value="KAG8438449.1"/>
    <property type="molecule type" value="Genomic_DNA"/>
</dbReference>
<evidence type="ECO:0000256" key="3">
    <source>
        <dbReference type="ARBA" id="ARBA00004496"/>
    </source>
</evidence>
<evidence type="ECO:0000313" key="10">
    <source>
        <dbReference type="EMBL" id="KAG8438449.1"/>
    </source>
</evidence>
<evidence type="ECO:0000256" key="1">
    <source>
        <dbReference type="ARBA" id="ARBA00003876"/>
    </source>
</evidence>
<dbReference type="AlphaFoldDB" id="A0A8T2IZH7"/>
<dbReference type="Pfam" id="PF00227">
    <property type="entry name" value="Proteasome"/>
    <property type="match status" value="1"/>
</dbReference>
<keyword evidence="11" id="KW-1185">Reference proteome</keyword>
<dbReference type="OrthoDB" id="431557at2759"/>
<comment type="subcellular location">
    <subcellularLocation>
        <location evidence="3">Cytoplasm</location>
    </subcellularLocation>
    <subcellularLocation>
        <location evidence="2">Nucleus</location>
    </subcellularLocation>
</comment>
<dbReference type="InterPro" id="IPR029055">
    <property type="entry name" value="Ntn_hydrolases_N"/>
</dbReference>
<dbReference type="SUPFAM" id="SSF56235">
    <property type="entry name" value="N-terminal nucleophile aminohydrolases (Ntn hydrolases)"/>
    <property type="match status" value="1"/>
</dbReference>
<name>A0A8T2IZH7_9PIPI</name>
<sequence length="497" mass="56302">MFRNQYDNDVTVWSPQGRIHQIEYAMEAVKQGSATVGLKSETHAVLVALKRAQSELAAHQKKILNVDNHIGISIAGLTADARLLCNFMRQECLDSRFVFDRPLPVSRLVSLIGSKTQIPTQRYGRRPYGVGLLIAGYDDMGPHIFQTCPSANYFDCRAMSIGARSQSARTYLERHMTEFSDCNLSELVKHGLRALRETLPAEQDLTTKNVSIGIVGKDLEFTIYDDDEVAPFLEGLEERPQRKDRPAHCGVTERSSGFRSLTRSSRVTTVLSRLPTLGFRGLPNVFGTIFRGLPNVAFEGYPERCFRGYRPLRSRVTEPAIEGLPNATFRVTKRCSRGFPKRCFRGYRRSFRGLPNVCFRGYRIVCSFEGCTERAFVDRFFRGLQRTFLFTNVSESSAETERCSVHSPFEGTELLPGSNLVKPQRCLGYDVEGLPTRCFREVTERLLSRVYRTLFEYGLPSRVTERSFRGLPRLLFEGNSMNPCPLEDSSIALPFSQ</sequence>
<dbReference type="Proteomes" id="UP000812440">
    <property type="component" value="Chromosome 4"/>
</dbReference>